<keyword evidence="12 15" id="KW-0472">Membrane</keyword>
<dbReference type="InterPro" id="IPR003594">
    <property type="entry name" value="HATPase_dom"/>
</dbReference>
<dbReference type="RefSeq" id="WP_146447892.1">
    <property type="nucleotide sequence ID" value="NZ_SJPS01000001.1"/>
</dbReference>
<evidence type="ECO:0000256" key="13">
    <source>
        <dbReference type="PROSITE-ProRule" id="PRU00169"/>
    </source>
</evidence>
<dbReference type="SMART" id="SM00388">
    <property type="entry name" value="HisKA"/>
    <property type="match status" value="1"/>
</dbReference>
<evidence type="ECO:0000256" key="15">
    <source>
        <dbReference type="SAM" id="Phobius"/>
    </source>
</evidence>
<proteinExistence type="predicted"/>
<evidence type="ECO:0000256" key="3">
    <source>
        <dbReference type="ARBA" id="ARBA00012438"/>
    </source>
</evidence>
<dbReference type="Pfam" id="PF00072">
    <property type="entry name" value="Response_reg"/>
    <property type="match status" value="1"/>
</dbReference>
<dbReference type="InterPro" id="IPR038318">
    <property type="entry name" value="KdpD_sf"/>
</dbReference>
<feature type="compositionally biased region" description="Basic and acidic residues" evidence="14">
    <location>
        <begin position="506"/>
        <end position="516"/>
    </location>
</feature>
<dbReference type="SUPFAM" id="SSF55874">
    <property type="entry name" value="ATPase domain of HSP90 chaperone/DNA topoisomerase II/histidine kinase"/>
    <property type="match status" value="1"/>
</dbReference>
<dbReference type="SUPFAM" id="SSF47384">
    <property type="entry name" value="Homodimeric domain of signal transducing histidine kinase"/>
    <property type="match status" value="1"/>
</dbReference>
<dbReference type="InterPro" id="IPR025201">
    <property type="entry name" value="KdpD_TM"/>
</dbReference>
<comment type="caution">
    <text evidence="18">The sequence shown here is derived from an EMBL/GenBank/DDBJ whole genome shotgun (WGS) entry which is preliminary data.</text>
</comment>
<dbReference type="OrthoDB" id="9809348at2"/>
<evidence type="ECO:0000313" key="19">
    <source>
        <dbReference type="Proteomes" id="UP000318437"/>
    </source>
</evidence>
<evidence type="ECO:0000256" key="10">
    <source>
        <dbReference type="ARBA" id="ARBA00022989"/>
    </source>
</evidence>
<evidence type="ECO:0000259" key="17">
    <source>
        <dbReference type="PROSITE" id="PS50110"/>
    </source>
</evidence>
<dbReference type="Gene3D" id="3.30.565.10">
    <property type="entry name" value="Histidine kinase-like ATPase, C-terminal domain"/>
    <property type="match status" value="1"/>
</dbReference>
<evidence type="ECO:0000256" key="11">
    <source>
        <dbReference type="ARBA" id="ARBA00023012"/>
    </source>
</evidence>
<dbReference type="Pfam" id="PF13493">
    <property type="entry name" value="DUF4118"/>
    <property type="match status" value="1"/>
</dbReference>
<evidence type="ECO:0000256" key="6">
    <source>
        <dbReference type="ARBA" id="ARBA00022692"/>
    </source>
</evidence>
<feature type="domain" description="Histidine kinase" evidence="16">
    <location>
        <begin position="142"/>
        <end position="360"/>
    </location>
</feature>
<dbReference type="PANTHER" id="PTHR43547:SF2">
    <property type="entry name" value="HYBRID SIGNAL TRANSDUCTION HISTIDINE KINASE C"/>
    <property type="match status" value="1"/>
</dbReference>
<dbReference type="CDD" id="cd17580">
    <property type="entry name" value="REC_2_DhkD-like"/>
    <property type="match status" value="1"/>
</dbReference>
<protein>
    <recommendedName>
        <fullName evidence="3">histidine kinase</fullName>
        <ecNumber evidence="3">2.7.13.3</ecNumber>
    </recommendedName>
</protein>
<comment type="subcellular location">
    <subcellularLocation>
        <location evidence="2">Membrane</location>
        <topology evidence="2">Multi-pass membrane protein</topology>
    </subcellularLocation>
</comment>
<dbReference type="PROSITE" id="PS50110">
    <property type="entry name" value="RESPONSE_REGULATORY"/>
    <property type="match status" value="1"/>
</dbReference>
<dbReference type="InterPro" id="IPR004358">
    <property type="entry name" value="Sig_transdc_His_kin-like_C"/>
</dbReference>
<dbReference type="InterPro" id="IPR001789">
    <property type="entry name" value="Sig_transdc_resp-reg_receiver"/>
</dbReference>
<keyword evidence="6 15" id="KW-0812">Transmembrane</keyword>
<keyword evidence="5 18" id="KW-0808">Transferase</keyword>
<evidence type="ECO:0000256" key="5">
    <source>
        <dbReference type="ARBA" id="ARBA00022679"/>
    </source>
</evidence>
<dbReference type="InterPro" id="IPR003661">
    <property type="entry name" value="HisK_dim/P_dom"/>
</dbReference>
<evidence type="ECO:0000256" key="9">
    <source>
        <dbReference type="ARBA" id="ARBA00022840"/>
    </source>
</evidence>
<evidence type="ECO:0000256" key="8">
    <source>
        <dbReference type="ARBA" id="ARBA00022777"/>
    </source>
</evidence>
<keyword evidence="11" id="KW-0902">Two-component regulatory system</keyword>
<comment type="catalytic activity">
    <reaction evidence="1">
        <text>ATP + protein L-histidine = ADP + protein N-phospho-L-histidine.</text>
        <dbReference type="EC" id="2.7.13.3"/>
    </reaction>
</comment>
<dbReference type="Gene3D" id="3.40.50.2300">
    <property type="match status" value="1"/>
</dbReference>
<keyword evidence="19" id="KW-1185">Reference proteome</keyword>
<feature type="modified residue" description="4-aspartylphosphate" evidence="13">
    <location>
        <position position="435"/>
    </location>
</feature>
<dbReference type="InterPro" id="IPR036890">
    <property type="entry name" value="HATPase_C_sf"/>
</dbReference>
<keyword evidence="8 18" id="KW-0418">Kinase</keyword>
<dbReference type="InterPro" id="IPR011006">
    <property type="entry name" value="CheY-like_superfamily"/>
</dbReference>
<dbReference type="Gene3D" id="1.20.120.620">
    <property type="entry name" value="Backbone structure of the membrane domain of e. Coli histidine kinase receptor kdpd"/>
    <property type="match status" value="1"/>
</dbReference>
<dbReference type="Gene3D" id="1.10.287.130">
    <property type="match status" value="1"/>
</dbReference>
<evidence type="ECO:0000313" key="18">
    <source>
        <dbReference type="EMBL" id="TWU29943.1"/>
    </source>
</evidence>
<evidence type="ECO:0000256" key="4">
    <source>
        <dbReference type="ARBA" id="ARBA00022553"/>
    </source>
</evidence>
<evidence type="ECO:0000256" key="2">
    <source>
        <dbReference type="ARBA" id="ARBA00004141"/>
    </source>
</evidence>
<dbReference type="GO" id="GO:0000155">
    <property type="term" value="F:phosphorelay sensor kinase activity"/>
    <property type="evidence" value="ECO:0007669"/>
    <property type="project" value="InterPro"/>
</dbReference>
<dbReference type="EMBL" id="SJPS01000001">
    <property type="protein sequence ID" value="TWU29943.1"/>
    <property type="molecule type" value="Genomic_DNA"/>
</dbReference>
<dbReference type="CDD" id="cd00082">
    <property type="entry name" value="HisKA"/>
    <property type="match status" value="1"/>
</dbReference>
<dbReference type="Pfam" id="PF02518">
    <property type="entry name" value="HATPase_c"/>
    <property type="match status" value="1"/>
</dbReference>
<evidence type="ECO:0000256" key="1">
    <source>
        <dbReference type="ARBA" id="ARBA00000085"/>
    </source>
</evidence>
<dbReference type="SMART" id="SM00448">
    <property type="entry name" value="REC"/>
    <property type="match status" value="1"/>
</dbReference>
<sequence length="530" mass="58525">MESRCRVCLTRYGFAVLATLAATWARESLDYLLDDRMPFGLYFLSVMLTVWVAGVGPAILSLFFGVFAAAKWVIDPPYSFLVTNHADQLALVIYAVVGSAAIAIYWRSDSRQIAVNLQSAANAELTERLRAADRKKDNWLALLAHELRNPLAPIRSGIDLLDRETLKSEQVREIRLTMRRQTEQLLRIVEDLLDVSRYSRGQLRLECKPVDLRDIVKQAIEMVAPSIDEQKHDLKFVRCCQPLVVNGDSTRLIQVVSNLLSNAAKYTPRGGRIQILLDGDSESAKVCIIDNGIGIAKEMQESVFDLFAQAESPRNRDRQGLGIGLALVKSLVKMHDGLVTLASDGPGKGSQFCVSLPRQPAETLIEVEPAQLTHQLSDSDSLEGSTILLIDDNQEAVHTLEALLSLDGCRTYAAYDGPAGLEAMTVVQPDFILLDIGMPGMDGYEVVRRIRKEASLPRPIVVAISGWGSDEDRQRALEAGFDDHLAKPVDYAELMALLLDKARTRDEAKAAPERRKPIPIIAGSGRTKAK</sequence>
<dbReference type="InterPro" id="IPR005467">
    <property type="entry name" value="His_kinase_dom"/>
</dbReference>
<feature type="transmembrane region" description="Helical" evidence="15">
    <location>
        <begin position="89"/>
        <end position="106"/>
    </location>
</feature>
<dbReference type="PRINTS" id="PR00344">
    <property type="entry name" value="BCTRLSENSOR"/>
</dbReference>
<dbReference type="InterPro" id="IPR036097">
    <property type="entry name" value="HisK_dim/P_sf"/>
</dbReference>
<feature type="domain" description="Response regulatory" evidence="17">
    <location>
        <begin position="386"/>
        <end position="502"/>
    </location>
</feature>
<dbReference type="SUPFAM" id="SSF52172">
    <property type="entry name" value="CheY-like"/>
    <property type="match status" value="1"/>
</dbReference>
<dbReference type="PROSITE" id="PS50109">
    <property type="entry name" value="HIS_KIN"/>
    <property type="match status" value="1"/>
</dbReference>
<dbReference type="SMART" id="SM00387">
    <property type="entry name" value="HATPase_c"/>
    <property type="match status" value="1"/>
</dbReference>
<dbReference type="FunFam" id="3.30.565.10:FF:000006">
    <property type="entry name" value="Sensor histidine kinase WalK"/>
    <property type="match status" value="1"/>
</dbReference>
<keyword evidence="4 13" id="KW-0597">Phosphoprotein</keyword>
<dbReference type="GO" id="GO:0016020">
    <property type="term" value="C:membrane"/>
    <property type="evidence" value="ECO:0007669"/>
    <property type="project" value="UniProtKB-SubCell"/>
</dbReference>
<dbReference type="GO" id="GO:0005524">
    <property type="term" value="F:ATP binding"/>
    <property type="evidence" value="ECO:0007669"/>
    <property type="project" value="UniProtKB-KW"/>
</dbReference>
<dbReference type="AlphaFoldDB" id="A0A5C6CYC6"/>
<organism evidence="18 19">
    <name type="scientific">Bythopirellula polymerisocia</name>
    <dbReference type="NCBI Taxonomy" id="2528003"/>
    <lineage>
        <taxon>Bacteria</taxon>
        <taxon>Pseudomonadati</taxon>
        <taxon>Planctomycetota</taxon>
        <taxon>Planctomycetia</taxon>
        <taxon>Pirellulales</taxon>
        <taxon>Lacipirellulaceae</taxon>
        <taxon>Bythopirellula</taxon>
    </lineage>
</organism>
<dbReference type="PANTHER" id="PTHR43547">
    <property type="entry name" value="TWO-COMPONENT HISTIDINE KINASE"/>
    <property type="match status" value="1"/>
</dbReference>
<evidence type="ECO:0000256" key="7">
    <source>
        <dbReference type="ARBA" id="ARBA00022741"/>
    </source>
</evidence>
<dbReference type="EC" id="2.7.13.3" evidence="3"/>
<feature type="region of interest" description="Disordered" evidence="14">
    <location>
        <begin position="506"/>
        <end position="530"/>
    </location>
</feature>
<keyword evidence="9" id="KW-0067">ATP-binding</keyword>
<gene>
    <name evidence="18" type="primary">luxQ_1</name>
    <name evidence="18" type="ORF">Pla144_07240</name>
</gene>
<accession>A0A5C6CYC6</accession>
<dbReference type="Proteomes" id="UP000318437">
    <property type="component" value="Unassembled WGS sequence"/>
</dbReference>
<reference evidence="18 19" key="1">
    <citation type="submission" date="2019-02" db="EMBL/GenBank/DDBJ databases">
        <title>Deep-cultivation of Planctomycetes and their phenomic and genomic characterization uncovers novel biology.</title>
        <authorList>
            <person name="Wiegand S."/>
            <person name="Jogler M."/>
            <person name="Boedeker C."/>
            <person name="Pinto D."/>
            <person name="Vollmers J."/>
            <person name="Rivas-Marin E."/>
            <person name="Kohn T."/>
            <person name="Peeters S.H."/>
            <person name="Heuer A."/>
            <person name="Rast P."/>
            <person name="Oberbeckmann S."/>
            <person name="Bunk B."/>
            <person name="Jeske O."/>
            <person name="Meyerdierks A."/>
            <person name="Storesund J.E."/>
            <person name="Kallscheuer N."/>
            <person name="Luecker S."/>
            <person name="Lage O.M."/>
            <person name="Pohl T."/>
            <person name="Merkel B.J."/>
            <person name="Hornburger P."/>
            <person name="Mueller R.-W."/>
            <person name="Bruemmer F."/>
            <person name="Labrenz M."/>
            <person name="Spormann A.M."/>
            <person name="Op Den Camp H."/>
            <person name="Overmann J."/>
            <person name="Amann R."/>
            <person name="Jetten M.S.M."/>
            <person name="Mascher T."/>
            <person name="Medema M.H."/>
            <person name="Devos D.P."/>
            <person name="Kaster A.-K."/>
            <person name="Ovreas L."/>
            <person name="Rohde M."/>
            <person name="Galperin M.Y."/>
            <person name="Jogler C."/>
        </authorList>
    </citation>
    <scope>NUCLEOTIDE SEQUENCE [LARGE SCALE GENOMIC DNA]</scope>
    <source>
        <strain evidence="18 19">Pla144</strain>
    </source>
</reference>
<name>A0A5C6CYC6_9BACT</name>
<dbReference type="Pfam" id="PF00512">
    <property type="entry name" value="HisKA"/>
    <property type="match status" value="1"/>
</dbReference>
<evidence type="ECO:0000256" key="12">
    <source>
        <dbReference type="ARBA" id="ARBA00023136"/>
    </source>
</evidence>
<keyword evidence="7" id="KW-0547">Nucleotide-binding</keyword>
<evidence type="ECO:0000256" key="14">
    <source>
        <dbReference type="SAM" id="MobiDB-lite"/>
    </source>
</evidence>
<evidence type="ECO:0000259" key="16">
    <source>
        <dbReference type="PROSITE" id="PS50109"/>
    </source>
</evidence>
<feature type="transmembrane region" description="Helical" evidence="15">
    <location>
        <begin position="41"/>
        <end position="68"/>
    </location>
</feature>
<keyword evidence="10 15" id="KW-1133">Transmembrane helix</keyword>